<keyword evidence="3" id="KW-1185">Reference proteome</keyword>
<feature type="non-terminal residue" evidence="2">
    <location>
        <position position="1"/>
    </location>
</feature>
<feature type="region of interest" description="Disordered" evidence="1">
    <location>
        <begin position="1"/>
        <end position="88"/>
    </location>
</feature>
<dbReference type="AlphaFoldDB" id="A0AAQ3TRS6"/>
<name>A0AAQ3TRS6_PASNO</name>
<feature type="compositionally biased region" description="Polar residues" evidence="1">
    <location>
        <begin position="10"/>
        <end position="22"/>
    </location>
</feature>
<accession>A0AAQ3TRS6</accession>
<evidence type="ECO:0000313" key="3">
    <source>
        <dbReference type="Proteomes" id="UP001341281"/>
    </source>
</evidence>
<dbReference type="EMBL" id="CP144750">
    <property type="protein sequence ID" value="WVZ78540.1"/>
    <property type="molecule type" value="Genomic_DNA"/>
</dbReference>
<organism evidence="2 3">
    <name type="scientific">Paspalum notatum var. saurae</name>
    <dbReference type="NCBI Taxonomy" id="547442"/>
    <lineage>
        <taxon>Eukaryota</taxon>
        <taxon>Viridiplantae</taxon>
        <taxon>Streptophyta</taxon>
        <taxon>Embryophyta</taxon>
        <taxon>Tracheophyta</taxon>
        <taxon>Spermatophyta</taxon>
        <taxon>Magnoliopsida</taxon>
        <taxon>Liliopsida</taxon>
        <taxon>Poales</taxon>
        <taxon>Poaceae</taxon>
        <taxon>PACMAD clade</taxon>
        <taxon>Panicoideae</taxon>
        <taxon>Andropogonodae</taxon>
        <taxon>Paspaleae</taxon>
        <taxon>Paspalinae</taxon>
        <taxon>Paspalum</taxon>
    </lineage>
</organism>
<reference evidence="2 3" key="1">
    <citation type="submission" date="2024-02" db="EMBL/GenBank/DDBJ databases">
        <title>High-quality chromosome-scale genome assembly of Pensacola bahiagrass (Paspalum notatum Flugge var. saurae).</title>
        <authorList>
            <person name="Vega J.M."/>
            <person name="Podio M."/>
            <person name="Orjuela J."/>
            <person name="Siena L.A."/>
            <person name="Pessino S.C."/>
            <person name="Combes M.C."/>
            <person name="Mariac C."/>
            <person name="Albertini E."/>
            <person name="Pupilli F."/>
            <person name="Ortiz J.P.A."/>
            <person name="Leblanc O."/>
        </authorList>
    </citation>
    <scope>NUCLEOTIDE SEQUENCE [LARGE SCALE GENOMIC DNA]</scope>
    <source>
        <strain evidence="2">R1</strain>
        <tissue evidence="2">Leaf</tissue>
    </source>
</reference>
<gene>
    <name evidence="2" type="ORF">U9M48_026235</name>
</gene>
<proteinExistence type="predicted"/>
<evidence type="ECO:0000313" key="2">
    <source>
        <dbReference type="EMBL" id="WVZ78540.1"/>
    </source>
</evidence>
<sequence length="88" mass="9289">HTIVLPDEQSGASSVNPVNKTGTAPPLPAPQNLQTKEIEPSNDQAIGVNEDRVQSDMAPDTVTVPESASHTPPPQQTPLSVEGKTNKR</sequence>
<evidence type="ECO:0000256" key="1">
    <source>
        <dbReference type="SAM" id="MobiDB-lite"/>
    </source>
</evidence>
<dbReference type="Proteomes" id="UP001341281">
    <property type="component" value="Chromosome 06"/>
</dbReference>
<protein>
    <submittedName>
        <fullName evidence="2">Uncharacterized protein</fullName>
    </submittedName>
</protein>